<accession>A0A6M5UMW4</accession>
<evidence type="ECO:0000313" key="2">
    <source>
        <dbReference type="Proteomes" id="UP000451354"/>
    </source>
</evidence>
<dbReference type="EMBL" id="CP052758">
    <property type="protein sequence ID" value="QJW38735.1"/>
    <property type="molecule type" value="Genomic_DNA"/>
</dbReference>
<geneLocation type="plasmid" evidence="1 2">
    <name>pCPRO01</name>
</geneLocation>
<reference evidence="2" key="1">
    <citation type="journal article" date="2022" name="Int. J. Syst. Evol. Microbiol.">
        <title>Cellulosimicrobium protaetiae sp. nov., isolated from the gut of the larva of Protaetia brevitarsis seulensis.</title>
        <authorList>
            <person name="Le Han H."/>
            <person name="Nguyen T.T.H."/>
            <person name="Li Z."/>
            <person name="Shin N.R."/>
            <person name="Kim S.G."/>
        </authorList>
    </citation>
    <scope>NUCLEOTIDE SEQUENCE [LARGE SCALE GENOMIC DNA]</scope>
    <source>
        <strain evidence="2">BI34</strain>
    </source>
</reference>
<dbReference type="Proteomes" id="UP000451354">
    <property type="component" value="Plasmid pCPRO01"/>
</dbReference>
<keyword evidence="2" id="KW-1185">Reference proteome</keyword>
<dbReference type="KEGG" id="cprt:FIC82_020330"/>
<protein>
    <submittedName>
        <fullName evidence="1">Uncharacterized protein</fullName>
    </submittedName>
</protein>
<gene>
    <name evidence="1" type="ORF">FIC82_020330</name>
</gene>
<proteinExistence type="predicted"/>
<dbReference type="RefSeq" id="WP_154800679.1">
    <property type="nucleotide sequence ID" value="NZ_CP052758.1"/>
</dbReference>
<organism evidence="1 2">
    <name type="scientific">Cellulosimicrobium protaetiae</name>
    <dbReference type="NCBI Taxonomy" id="2587808"/>
    <lineage>
        <taxon>Bacteria</taxon>
        <taxon>Bacillati</taxon>
        <taxon>Actinomycetota</taxon>
        <taxon>Actinomycetes</taxon>
        <taxon>Micrococcales</taxon>
        <taxon>Promicromonosporaceae</taxon>
        <taxon>Cellulosimicrobium</taxon>
    </lineage>
</organism>
<dbReference type="InterPro" id="IPR048868">
    <property type="entry name" value="OGG-like_put"/>
</dbReference>
<keyword evidence="1" id="KW-0614">Plasmid</keyword>
<dbReference type="OrthoDB" id="4077754at2"/>
<dbReference type="AlphaFoldDB" id="A0A6M5UMW4"/>
<evidence type="ECO:0000313" key="1">
    <source>
        <dbReference type="EMBL" id="QJW38735.1"/>
    </source>
</evidence>
<sequence length="251" mass="27111">MAQRNLEPPPDLEPPTWTGSWLGRREALIVRHGFTSDQLLPTWWNEHLAAAGMTDHQVRPISREGGAPGLTRGDLFVLASNIEESSPDDEYLTLLWHVLAWGSGTSRRNNLQRIAAFADPTAREERVGLLRAATVAAREGDTATAYGTLIRRGGGTIPGLGPAFFTKFLYFVGGGSPEHACLILDARVATSLHAAGWSTIPAGTYNWYTQTYVAYCSLLAGWAAAASATAGQPIAADEFERALFAGRPFDN</sequence>
<name>A0A6M5UMW4_9MICO</name>
<dbReference type="Pfam" id="PF21790">
    <property type="entry name" value="OGG"/>
    <property type="match status" value="1"/>
</dbReference>